<sequence>MYAKTALPQSLEAKEAIDELVAKFFAAFAADQNGRVDLAALYPLFINGASIIKGCGESATVYDLQGFIAPRQALLNGPDLFDFNEHEVFERTEIFGNIAQRFSLYHKSGIAHGERFEGQGIKAMQFSKTAEGWKIVSLIWNDESEALPISSVYRHGSW</sequence>
<accession>A0ABV8MIU4</accession>
<evidence type="ECO:0000313" key="1">
    <source>
        <dbReference type="EMBL" id="MFC4158064.1"/>
    </source>
</evidence>
<dbReference type="InterPro" id="IPR032710">
    <property type="entry name" value="NTF2-like_dom_sf"/>
</dbReference>
<dbReference type="EMBL" id="JBHSBU010000001">
    <property type="protein sequence ID" value="MFC4158064.1"/>
    <property type="molecule type" value="Genomic_DNA"/>
</dbReference>
<evidence type="ECO:0008006" key="3">
    <source>
        <dbReference type="Google" id="ProtNLM"/>
    </source>
</evidence>
<reference evidence="2" key="1">
    <citation type="journal article" date="2019" name="Int. J. Syst. Evol. Microbiol.">
        <title>The Global Catalogue of Microorganisms (GCM) 10K type strain sequencing project: providing services to taxonomists for standard genome sequencing and annotation.</title>
        <authorList>
            <consortium name="The Broad Institute Genomics Platform"/>
            <consortium name="The Broad Institute Genome Sequencing Center for Infectious Disease"/>
            <person name="Wu L."/>
            <person name="Ma J."/>
        </authorList>
    </citation>
    <scope>NUCLEOTIDE SEQUENCE [LARGE SCALE GENOMIC DNA]</scope>
    <source>
        <strain evidence="2">LMG 29894</strain>
    </source>
</reference>
<dbReference type="Proteomes" id="UP001595791">
    <property type="component" value="Unassembled WGS sequence"/>
</dbReference>
<proteinExistence type="predicted"/>
<name>A0ABV8MIU4_9NEIS</name>
<evidence type="ECO:0000313" key="2">
    <source>
        <dbReference type="Proteomes" id="UP001595791"/>
    </source>
</evidence>
<dbReference type="RefSeq" id="WP_378160348.1">
    <property type="nucleotide sequence ID" value="NZ_JBHSBU010000001.1"/>
</dbReference>
<dbReference type="SUPFAM" id="SSF54427">
    <property type="entry name" value="NTF2-like"/>
    <property type="match status" value="1"/>
</dbReference>
<dbReference type="Gene3D" id="3.10.450.50">
    <property type="match status" value="1"/>
</dbReference>
<gene>
    <name evidence="1" type="ORF">ACFOW7_01710</name>
</gene>
<protein>
    <recommendedName>
        <fullName evidence="3">Nuclear transport factor 2 family protein</fullName>
    </recommendedName>
</protein>
<keyword evidence="2" id="KW-1185">Reference proteome</keyword>
<organism evidence="1 2">
    <name type="scientific">Chitinimonas lacunae</name>
    <dbReference type="NCBI Taxonomy" id="1963018"/>
    <lineage>
        <taxon>Bacteria</taxon>
        <taxon>Pseudomonadati</taxon>
        <taxon>Pseudomonadota</taxon>
        <taxon>Betaproteobacteria</taxon>
        <taxon>Neisseriales</taxon>
        <taxon>Chitinibacteraceae</taxon>
        <taxon>Chitinimonas</taxon>
    </lineage>
</organism>
<comment type="caution">
    <text evidence="1">The sequence shown here is derived from an EMBL/GenBank/DDBJ whole genome shotgun (WGS) entry which is preliminary data.</text>
</comment>